<sequence length="1127" mass="127850">MDRARKRELRDQNIRAWAGEPDIFTVNKSLDSALKKNTAFIKRLRTGITASAQLTFLTEIRALSLHKYLSEIISAFYEGACKLKSPGEITAGVEIASALHQRFGPDEFTKQLGWLLGRGMSTPDKTQLKSWSQDVREKEEKERLVRQRVLLRVVTELWLVGLLRTLDDVERPEDLGVKGKDSAASGKSSDSQVKGKMLQSASRSTQDKDADPFPLEVIKDLLGYDREHQNLPLAVLFAKNYAWDIMGIEKVDEGRKVIDSSGDITANKETVEVSGDETQICSANDPPLVSDERLQTRFKSIMNKYLEDVKKHVVRDQKALTLLSRRNAEAYVKSGEILEDRQSNFEKQSKAQEKLVANTHVLCDILGSDMPDLVEKETPGGLNSGIIGLVKTGEYLRGQGEGAGIWEDEEERRFYENLVDLKGRVPAVLLEDGKKRKSDVDDQTQQPSTETPNGIGPDEKGQPQALDSTPKDNDDQSTAIINKTVGAQVDALLARLPELQNKDSVDQFALEFCFLNSKASRNRLLKAVQDIPKGRTDLLPLYARLVATLGQYLSDIPQSLISYLDEEFRSLQRRKQKEFLGQVRTSNIRYLAELTKFGVVPEHVIFHCFKVSLDDFSRMNIDIIGNLLENCGRYLLRNPDTAPRMASFLETLGRKKTAQHLGQQERMVLENAIYYVDPPPRPAIEQRERTPMELFVRKLVYVDMNKRNYPKILKSIRKLHWEEPDVVHILESIFSKPGKVKYGNIHLLALLASALYRYHQGFIINIIDNSLERITIGLEQNDFKFNQERIADVKYLGELYNYKIVDSPVIFDTLYRIVTFGHEGGTPTPGKLSAFDLPDDFFRIRLVCTMLGTCGVCFDRGNTRKKLDFFLTFFQYYIFTKDPMPMDIEFLVTDTYALTRPQWKLATDLGEAAQLFSDAVTQNYKVQDTNKINEPEEDGESSSSEEEFEDDAIGLGEEEGSSSEDAEAGIDNTDQDIEPGSDEEEEEQIIVTRQEEERDPEAEAEFDRAFEKMMAESLESRKFERKGMFDLPLPMRRTTREPASVEDGEHAPTPPNTMAFSLMTKRGNRQQTRTIDLPSNSSFAIAMRSQKQAEREEQQRIKNLVLNYDLGDENEVNDGEPPCPTPS</sequence>
<dbReference type="EMBL" id="JALBCA010000059">
    <property type="protein sequence ID" value="KAI2385374.1"/>
    <property type="molecule type" value="Genomic_DNA"/>
</dbReference>
<comment type="caution">
    <text evidence="1">The sequence shown here is derived from an EMBL/GenBank/DDBJ whole genome shotgun (WGS) entry which is preliminary data.</text>
</comment>
<protein>
    <submittedName>
        <fullName evidence="1">mRNA decay protein</fullName>
    </submittedName>
</protein>
<gene>
    <name evidence="1" type="primary">NMD2</name>
    <name evidence="1" type="ORF">LOY88_004108</name>
</gene>
<accession>A0ACB8UUW0</accession>
<evidence type="ECO:0000313" key="1">
    <source>
        <dbReference type="EMBL" id="KAI2385374.1"/>
    </source>
</evidence>
<name>A0ACB8UUW0_9EURO</name>
<proteinExistence type="predicted"/>
<organism evidence="1">
    <name type="scientific">Ophidiomyces ophidiicola</name>
    <dbReference type="NCBI Taxonomy" id="1387563"/>
    <lineage>
        <taxon>Eukaryota</taxon>
        <taxon>Fungi</taxon>
        <taxon>Dikarya</taxon>
        <taxon>Ascomycota</taxon>
        <taxon>Pezizomycotina</taxon>
        <taxon>Eurotiomycetes</taxon>
        <taxon>Eurotiomycetidae</taxon>
        <taxon>Onygenales</taxon>
        <taxon>Onygenaceae</taxon>
        <taxon>Ophidiomyces</taxon>
    </lineage>
</organism>
<reference evidence="1" key="1">
    <citation type="journal article" date="2022" name="bioRxiv">
        <title>Population genetic analysis of Ophidiomyces ophidiicola, the causative agent of snake fungal disease, indicates recent introductions to the USA.</title>
        <authorList>
            <person name="Ladner J.T."/>
            <person name="Palmer J.M."/>
            <person name="Ettinger C.L."/>
            <person name="Stajich J.E."/>
            <person name="Farrell T.M."/>
            <person name="Glorioso B.M."/>
            <person name="Lawson B."/>
            <person name="Price S.J."/>
            <person name="Stengle A.G."/>
            <person name="Grear D.A."/>
            <person name="Lorch J.M."/>
        </authorList>
    </citation>
    <scope>NUCLEOTIDE SEQUENCE</scope>
    <source>
        <strain evidence="1">NWHC 24266-5</strain>
    </source>
</reference>